<feature type="compositionally biased region" description="Polar residues" evidence="1">
    <location>
        <begin position="304"/>
        <end position="316"/>
    </location>
</feature>
<evidence type="ECO:0000256" key="1">
    <source>
        <dbReference type="SAM" id="MobiDB-lite"/>
    </source>
</evidence>
<accession>A0A9P8PSH4</accession>
<proteinExistence type="predicted"/>
<protein>
    <submittedName>
        <fullName evidence="2">Uncharacterized protein</fullName>
    </submittedName>
</protein>
<gene>
    <name evidence="2" type="ORF">WICPIJ_008953</name>
</gene>
<evidence type="ECO:0000313" key="3">
    <source>
        <dbReference type="Proteomes" id="UP000774326"/>
    </source>
</evidence>
<dbReference type="Proteomes" id="UP000774326">
    <property type="component" value="Unassembled WGS sequence"/>
</dbReference>
<sequence length="479" mass="55136">MATYTDSFKPHIPTLESYVNPQFLHDEHSGCLSVPLLLNLFFSKLATPSGNISAKSSSLTLEQRQSLLNEFETVKEYLIEQNPAWPHEVQVVQSVEKSVPFKRNRLFVYHWIYFWRLEEINMREMNMMIKEDSLDPFVFLQLIKNEVQEGEKIVQPQAIKLFCVKNILNFLQFHTSLRKGEIKLREDTKTSRDLFKLQNFKVEISKERLIRVWNYHRKFHDENFKAKASAAPSYLEVERAKKRVFEDDVDDDMPLRKKQQSHSQPLQPEPQPNSNAIIETPVADTTKEAPSQITNPRTNDDDTPSQPNNQTESNEPSNDKEATAATAITQPTVSSSAPQEPQPIQPPPPPARRVRQPVRQRVTQILPPSEVFTSQQSYKLSDLPPLLSRTRFISSESLINTMLSDQFKGKTTERSYRYLWDSLSFDPYVTGKGKHSNNSDNNSNGKIKNKYDVGKVSKEDIGLFWNGLVHQGKYVGLDK</sequence>
<dbReference type="AlphaFoldDB" id="A0A9P8PSH4"/>
<name>A0A9P8PSH4_WICPI</name>
<keyword evidence="3" id="KW-1185">Reference proteome</keyword>
<comment type="caution">
    <text evidence="2">The sequence shown here is derived from an EMBL/GenBank/DDBJ whole genome shotgun (WGS) entry which is preliminary data.</text>
</comment>
<feature type="compositionally biased region" description="Polar residues" evidence="1">
    <location>
        <begin position="261"/>
        <end position="277"/>
    </location>
</feature>
<organism evidence="2 3">
    <name type="scientific">Wickerhamomyces pijperi</name>
    <name type="common">Yeast</name>
    <name type="synonym">Pichia pijperi</name>
    <dbReference type="NCBI Taxonomy" id="599730"/>
    <lineage>
        <taxon>Eukaryota</taxon>
        <taxon>Fungi</taxon>
        <taxon>Dikarya</taxon>
        <taxon>Ascomycota</taxon>
        <taxon>Saccharomycotina</taxon>
        <taxon>Saccharomycetes</taxon>
        <taxon>Phaffomycetales</taxon>
        <taxon>Wickerhamomycetaceae</taxon>
        <taxon>Wickerhamomyces</taxon>
    </lineage>
</organism>
<reference evidence="2" key="2">
    <citation type="submission" date="2021-01" db="EMBL/GenBank/DDBJ databases">
        <authorList>
            <person name="Schikora-Tamarit M.A."/>
        </authorList>
    </citation>
    <scope>NUCLEOTIDE SEQUENCE</scope>
    <source>
        <strain evidence="2">CBS2887</strain>
    </source>
</reference>
<feature type="compositionally biased region" description="Polar residues" evidence="1">
    <location>
        <begin position="288"/>
        <end position="297"/>
    </location>
</feature>
<feature type="compositionally biased region" description="Pro residues" evidence="1">
    <location>
        <begin position="340"/>
        <end position="351"/>
    </location>
</feature>
<evidence type="ECO:0000313" key="2">
    <source>
        <dbReference type="EMBL" id="KAH3677593.1"/>
    </source>
</evidence>
<dbReference type="EMBL" id="JAEUBG010005157">
    <property type="protein sequence ID" value="KAH3677593.1"/>
    <property type="molecule type" value="Genomic_DNA"/>
</dbReference>
<feature type="region of interest" description="Disordered" evidence="1">
    <location>
        <begin position="245"/>
        <end position="357"/>
    </location>
</feature>
<feature type="compositionally biased region" description="Polar residues" evidence="1">
    <location>
        <begin position="326"/>
        <end position="337"/>
    </location>
</feature>
<reference evidence="2" key="1">
    <citation type="journal article" date="2021" name="Open Biol.">
        <title>Shared evolutionary footprints suggest mitochondrial oxidative damage underlies multiple complex I losses in fungi.</title>
        <authorList>
            <person name="Schikora-Tamarit M.A."/>
            <person name="Marcet-Houben M."/>
            <person name="Nosek J."/>
            <person name="Gabaldon T."/>
        </authorList>
    </citation>
    <scope>NUCLEOTIDE SEQUENCE</scope>
    <source>
        <strain evidence="2">CBS2887</strain>
    </source>
</reference>